<sequence length="147" mass="15524">MPREVSPRIAAYVAALPLVPGMRILEIGCGPGVAARLCAGRIGDGKVVAIDRSATAIRQATTGSAEWIAQGRLEFRCVAVEDFTLDPSEVRFDLAFAMRVGALDGRHPAQGQKAFLRLKDALRPEGLLFIDGRPPVSGNRLGAGSGT</sequence>
<feature type="domain" description="Methyltransferase" evidence="4">
    <location>
        <begin position="24"/>
        <end position="126"/>
    </location>
</feature>
<keyword evidence="3" id="KW-0949">S-adenosyl-L-methionine</keyword>
<dbReference type="EC" id="2.1.1.64" evidence="5"/>
<protein>
    <submittedName>
        <fullName evidence="5">Class I SAM-dependent methyltransferase</fullName>
        <ecNumber evidence="5">2.1.1.222</ecNumber>
        <ecNumber evidence="5">2.1.1.64</ecNumber>
    </submittedName>
</protein>
<evidence type="ECO:0000313" key="5">
    <source>
        <dbReference type="EMBL" id="MFD1882541.1"/>
    </source>
</evidence>
<evidence type="ECO:0000256" key="1">
    <source>
        <dbReference type="ARBA" id="ARBA00022603"/>
    </source>
</evidence>
<dbReference type="SUPFAM" id="SSF53335">
    <property type="entry name" value="S-adenosyl-L-methionine-dependent methyltransferases"/>
    <property type="match status" value="1"/>
</dbReference>
<keyword evidence="6" id="KW-1185">Reference proteome</keyword>
<proteinExistence type="predicted"/>
<dbReference type="CDD" id="cd02440">
    <property type="entry name" value="AdoMet_MTases"/>
    <property type="match status" value="1"/>
</dbReference>
<dbReference type="EMBL" id="JBHUEN010000043">
    <property type="protein sequence ID" value="MFD1882541.1"/>
    <property type="molecule type" value="Genomic_DNA"/>
</dbReference>
<dbReference type="Gene3D" id="3.40.50.150">
    <property type="entry name" value="Vaccinia Virus protein VP39"/>
    <property type="match status" value="1"/>
</dbReference>
<dbReference type="PANTHER" id="PTHR43464:SF19">
    <property type="entry name" value="UBIQUINONE BIOSYNTHESIS O-METHYLTRANSFERASE, MITOCHONDRIAL"/>
    <property type="match status" value="1"/>
</dbReference>
<organism evidence="5 6">
    <name type="scientific">Paracoccus pacificus</name>
    <dbReference type="NCBI Taxonomy" id="1463598"/>
    <lineage>
        <taxon>Bacteria</taxon>
        <taxon>Pseudomonadati</taxon>
        <taxon>Pseudomonadota</taxon>
        <taxon>Alphaproteobacteria</taxon>
        <taxon>Rhodobacterales</taxon>
        <taxon>Paracoccaceae</taxon>
        <taxon>Paracoccus</taxon>
    </lineage>
</organism>
<dbReference type="EC" id="2.1.1.222" evidence="5"/>
<dbReference type="InterPro" id="IPR041698">
    <property type="entry name" value="Methyltransf_25"/>
</dbReference>
<dbReference type="GO" id="GO:0061542">
    <property type="term" value="F:3-demethylubiquinol 3-O-methyltransferase activity"/>
    <property type="evidence" value="ECO:0007669"/>
    <property type="project" value="UniProtKB-EC"/>
</dbReference>
<dbReference type="Proteomes" id="UP001597213">
    <property type="component" value="Unassembled WGS sequence"/>
</dbReference>
<dbReference type="Pfam" id="PF13649">
    <property type="entry name" value="Methyltransf_25"/>
    <property type="match status" value="1"/>
</dbReference>
<keyword evidence="2 5" id="KW-0808">Transferase</keyword>
<gene>
    <name evidence="5" type="ORF">ACFSCT_12535</name>
</gene>
<evidence type="ECO:0000256" key="2">
    <source>
        <dbReference type="ARBA" id="ARBA00022679"/>
    </source>
</evidence>
<evidence type="ECO:0000259" key="4">
    <source>
        <dbReference type="Pfam" id="PF13649"/>
    </source>
</evidence>
<dbReference type="InterPro" id="IPR029063">
    <property type="entry name" value="SAM-dependent_MTases_sf"/>
</dbReference>
<reference evidence="6" key="1">
    <citation type="journal article" date="2019" name="Int. J. Syst. Evol. Microbiol.">
        <title>The Global Catalogue of Microorganisms (GCM) 10K type strain sequencing project: providing services to taxonomists for standard genome sequencing and annotation.</title>
        <authorList>
            <consortium name="The Broad Institute Genomics Platform"/>
            <consortium name="The Broad Institute Genome Sequencing Center for Infectious Disease"/>
            <person name="Wu L."/>
            <person name="Ma J."/>
        </authorList>
    </citation>
    <scope>NUCLEOTIDE SEQUENCE [LARGE SCALE GENOMIC DNA]</scope>
    <source>
        <strain evidence="6">CCUG 56029</strain>
    </source>
</reference>
<evidence type="ECO:0000256" key="3">
    <source>
        <dbReference type="ARBA" id="ARBA00022691"/>
    </source>
</evidence>
<dbReference type="GO" id="GO:0102208">
    <property type="term" value="F:2-polyprenyl-6-hydroxyphenol methylase activity"/>
    <property type="evidence" value="ECO:0007669"/>
    <property type="project" value="UniProtKB-EC"/>
</dbReference>
<name>A0ABW4R8U5_9RHOB</name>
<dbReference type="RefSeq" id="WP_379143236.1">
    <property type="nucleotide sequence ID" value="NZ_JBHUEN010000043.1"/>
</dbReference>
<accession>A0ABW4R8U5</accession>
<comment type="caution">
    <text evidence="5">The sequence shown here is derived from an EMBL/GenBank/DDBJ whole genome shotgun (WGS) entry which is preliminary data.</text>
</comment>
<evidence type="ECO:0000313" key="6">
    <source>
        <dbReference type="Proteomes" id="UP001597213"/>
    </source>
</evidence>
<dbReference type="PANTHER" id="PTHR43464">
    <property type="entry name" value="METHYLTRANSFERASE"/>
    <property type="match status" value="1"/>
</dbReference>
<dbReference type="GO" id="GO:0032259">
    <property type="term" value="P:methylation"/>
    <property type="evidence" value="ECO:0007669"/>
    <property type="project" value="UniProtKB-KW"/>
</dbReference>
<keyword evidence="1 5" id="KW-0489">Methyltransferase</keyword>